<accession>A0ABT0RQJ5</accession>
<evidence type="ECO:0000313" key="1">
    <source>
        <dbReference type="EMBL" id="MCL6697299.1"/>
    </source>
</evidence>
<keyword evidence="2" id="KW-1185">Reference proteome</keyword>
<name>A0ABT0RQJ5_9SPHN</name>
<dbReference type="Proteomes" id="UP001203410">
    <property type="component" value="Unassembled WGS sequence"/>
</dbReference>
<proteinExistence type="predicted"/>
<dbReference type="EMBL" id="JAMGBA010000001">
    <property type="protein sequence ID" value="MCL6697299.1"/>
    <property type="molecule type" value="Genomic_DNA"/>
</dbReference>
<sequence>MNVAVLIPSDSYRHNAGARIRYGRVAKPLRKLGISLVLEDIATFDAATSECNVLLLSKCYDARALVVAAQARALGKLVGVDLFDDYFSQQSDARLARFRQWLTSLASLLDFALCSTPAMADIARRYHPDLRVHVMNDPSGLKPDIGPVLDRKMDALKQTGLLTVGWFGMGDNPHFEVGVSDLLAYSDMLTALAQRSGLAVQLRLLTNARALDAGRLKLISQLPVETTVGEWSLEAEAALLRESFAIFLPVNAQPFSIAKSLNRAVTAISAGCQILSAGYPLYEAFEPLIYRDACSFSDDVSTPGGRMRLNTRNLTRLETLFEEYADADTEASRLTGFLEALPQQSVGPQRLAVLHGIGAAPAVHTLVQAGGGLSVASPFTPTSLNFDIILGVGEQAGAVEVLVANRHDALMNPEVGPWVDCSRNPGFRKASIGIDGVLAIGPDWYRSAETPLQLATYGSTMEAAERALSAMLGPTIILKSEASRLPLPLLPATAR</sequence>
<comment type="caution">
    <text evidence="1">The sequence shown here is derived from an EMBL/GenBank/DDBJ whole genome shotgun (WGS) entry which is preliminary data.</text>
</comment>
<dbReference type="RefSeq" id="WP_249902675.1">
    <property type="nucleotide sequence ID" value="NZ_JAMGBA010000001.1"/>
</dbReference>
<evidence type="ECO:0000313" key="2">
    <source>
        <dbReference type="Proteomes" id="UP001203410"/>
    </source>
</evidence>
<organism evidence="1 2">
    <name type="scientific">Sphingomonas caseinilyticus</name>
    <dbReference type="NCBI Taxonomy" id="2908205"/>
    <lineage>
        <taxon>Bacteria</taxon>
        <taxon>Pseudomonadati</taxon>
        <taxon>Pseudomonadota</taxon>
        <taxon>Alphaproteobacteria</taxon>
        <taxon>Sphingomonadales</taxon>
        <taxon>Sphingomonadaceae</taxon>
        <taxon>Sphingomonas</taxon>
    </lineage>
</organism>
<protein>
    <submittedName>
        <fullName evidence="1">Uncharacterized protein</fullName>
    </submittedName>
</protein>
<gene>
    <name evidence="1" type="ORF">LZ496_00645</name>
</gene>
<reference evidence="1 2" key="1">
    <citation type="submission" date="2022-05" db="EMBL/GenBank/DDBJ databases">
        <authorList>
            <person name="Jo J.-H."/>
            <person name="Im W.-T."/>
        </authorList>
    </citation>
    <scope>NUCLEOTIDE SEQUENCE [LARGE SCALE GENOMIC DNA]</scope>
    <source>
        <strain evidence="1 2">NSE70-1</strain>
    </source>
</reference>